<dbReference type="EMBL" id="MU394315">
    <property type="protein sequence ID" value="KAI6086413.1"/>
    <property type="molecule type" value="Genomic_DNA"/>
</dbReference>
<keyword evidence="2" id="KW-1185">Reference proteome</keyword>
<evidence type="ECO:0000313" key="2">
    <source>
        <dbReference type="Proteomes" id="UP001497680"/>
    </source>
</evidence>
<gene>
    <name evidence="1" type="ORF">F4821DRAFT_259879</name>
</gene>
<organism evidence="1 2">
    <name type="scientific">Hypoxylon rubiginosum</name>
    <dbReference type="NCBI Taxonomy" id="110542"/>
    <lineage>
        <taxon>Eukaryota</taxon>
        <taxon>Fungi</taxon>
        <taxon>Dikarya</taxon>
        <taxon>Ascomycota</taxon>
        <taxon>Pezizomycotina</taxon>
        <taxon>Sordariomycetes</taxon>
        <taxon>Xylariomycetidae</taxon>
        <taxon>Xylariales</taxon>
        <taxon>Hypoxylaceae</taxon>
        <taxon>Hypoxylon</taxon>
    </lineage>
</organism>
<reference evidence="1 2" key="1">
    <citation type="journal article" date="2022" name="New Phytol.">
        <title>Ecological generalism drives hyperdiversity of secondary metabolite gene clusters in xylarialean endophytes.</title>
        <authorList>
            <person name="Franco M.E.E."/>
            <person name="Wisecaver J.H."/>
            <person name="Arnold A.E."/>
            <person name="Ju Y.M."/>
            <person name="Slot J.C."/>
            <person name="Ahrendt S."/>
            <person name="Moore L.P."/>
            <person name="Eastman K.E."/>
            <person name="Scott K."/>
            <person name="Konkel Z."/>
            <person name="Mondo S.J."/>
            <person name="Kuo A."/>
            <person name="Hayes R.D."/>
            <person name="Haridas S."/>
            <person name="Andreopoulos B."/>
            <person name="Riley R."/>
            <person name="LaButti K."/>
            <person name="Pangilinan J."/>
            <person name="Lipzen A."/>
            <person name="Amirebrahimi M."/>
            <person name="Yan J."/>
            <person name="Adam C."/>
            <person name="Keymanesh K."/>
            <person name="Ng V."/>
            <person name="Louie K."/>
            <person name="Northen T."/>
            <person name="Drula E."/>
            <person name="Henrissat B."/>
            <person name="Hsieh H.M."/>
            <person name="Youens-Clark K."/>
            <person name="Lutzoni F."/>
            <person name="Miadlikowska J."/>
            <person name="Eastwood D.C."/>
            <person name="Hamelin R.C."/>
            <person name="Grigoriev I.V."/>
            <person name="U'Ren J.M."/>
        </authorList>
    </citation>
    <scope>NUCLEOTIDE SEQUENCE [LARGE SCALE GENOMIC DNA]</scope>
    <source>
        <strain evidence="1 2">ER1909</strain>
    </source>
</reference>
<evidence type="ECO:0000313" key="1">
    <source>
        <dbReference type="EMBL" id="KAI6086413.1"/>
    </source>
</evidence>
<accession>A0ACC0D114</accession>
<comment type="caution">
    <text evidence="1">The sequence shown here is derived from an EMBL/GenBank/DDBJ whole genome shotgun (WGS) entry which is preliminary data.</text>
</comment>
<dbReference type="Proteomes" id="UP001497680">
    <property type="component" value="Unassembled WGS sequence"/>
</dbReference>
<sequence length="1058" mass="120474">MDPLTAFSLACNVITVVDTAVKCGKTVVELYDSTDGYTRDSKAVLKALGDWETIETDLETAEAQVPRTPLHKSLHEAAVDCLRISRQIKDILVSCRAYPSGSWISATKGMLKVTVKKSKISQLSNQLEQSALRVTSLVAAATRSDVTEVLAQLEQVRLSHASFIEKLNDLKERLDPTKGNEKLLEAINSINTISQDAMETIMHELIVKSLQSNFPAARTRFEAVSNAEAGTFSWILEDPDKLLDMEPGLSINFAEWLKSGLGAFHIAGKPGSGKSTLMKLLTTHPMTKHLLDEWAKEKRLIFANFFLWRLGGKDQKTWKGLIGSLLYDIVRQTPSITKILFSDRWETEKAWLNIKVNTVIPLTDSDICAAFDKLINDSEIHENFRMCFFIDGLDEFEEPTESYWNLARRIKDWSKASSSNIKLCISSREYPSIERVFSKNQRIHLHKLTSGDISRVIWHRLHMNPAFLELQAREGQGTRTLIKKITDEAEGVFLWVVLIIALLQEELASRGNSVSMTHLYQILNAAPKELEKFISQIVETIPSHHRANAMLLLAMALRMTAAATIDSGTPSDFQSGYRKWLQVHDTKADQLSVLGISLYFEPFPGSNEVYNEPDFVSTRYSAGVNLINTWCRGLLTIQDGSAKFSHRTIPETIQRTLKKREELRITDDQVMEAILGMVLAETRLPEDVFPFERWDRIRFTAWLLSLTNVPREVFLTLHAIERSVLDAEALDNLPRRQFAMRIFLHNGLSYIDESILNASARMGLLDYVIWEIDNNLEFPKHTNKLESLLAFATWSTLEGTSSVPKFKFVLDTCIRKWKESSYNPPIPFPWLLTWLDFLVYFIFRSTPHIIPRQDGWSILEYWLEIGLTCPLTLELVRPWWWYRTIEEEGFKYKRESPLLAAVLKATEMSSWTRVWGMQASQPLDDLWNLAQVRGGQLSLRDLVLFHNPTNKVRLLDLLDENPTKIPIDYGEVPEEYSAVLFAENQAHYESIKKKKDPTPAVDEELSPPLVDGEVHPLAIEGKVYLPAVPSSQQRKLNVKIIGIFLTAFLSFILGYLLK</sequence>
<proteinExistence type="predicted"/>
<name>A0ACC0D114_9PEZI</name>
<protein>
    <submittedName>
        <fullName evidence="1">Uncharacterized protein</fullName>
    </submittedName>
</protein>